<feature type="region of interest" description="Disordered" evidence="3">
    <location>
        <begin position="31"/>
        <end position="50"/>
    </location>
</feature>
<dbReference type="InterPro" id="IPR044974">
    <property type="entry name" value="Disease_R_plants"/>
</dbReference>
<accession>V4KP65</accession>
<feature type="compositionally biased region" description="Basic and acidic residues" evidence="3">
    <location>
        <begin position="535"/>
        <end position="682"/>
    </location>
</feature>
<evidence type="ECO:0000256" key="3">
    <source>
        <dbReference type="SAM" id="MobiDB-lite"/>
    </source>
</evidence>
<keyword evidence="6" id="KW-1185">Reference proteome</keyword>
<feature type="region of interest" description="Disordered" evidence="3">
    <location>
        <begin position="535"/>
        <end position="878"/>
    </location>
</feature>
<feature type="compositionally biased region" description="Basic and acidic residues" evidence="3">
    <location>
        <begin position="811"/>
        <end position="878"/>
    </location>
</feature>
<dbReference type="InterPro" id="IPR036388">
    <property type="entry name" value="WH-like_DNA-bd_sf"/>
</dbReference>
<feature type="domain" description="Disease resistance R13L4/SHOC-2-like LRR" evidence="4">
    <location>
        <begin position="375"/>
        <end position="533"/>
    </location>
</feature>
<proteinExistence type="predicted"/>
<dbReference type="OMA" id="HQRGEKQ"/>
<dbReference type="InterPro" id="IPR032675">
    <property type="entry name" value="LRR_dom_sf"/>
</dbReference>
<feature type="compositionally biased region" description="Basic and acidic residues" evidence="3">
    <location>
        <begin position="694"/>
        <end position="735"/>
    </location>
</feature>
<dbReference type="Pfam" id="PF23598">
    <property type="entry name" value="LRR_14"/>
    <property type="match status" value="1"/>
</dbReference>
<evidence type="ECO:0000256" key="1">
    <source>
        <dbReference type="ARBA" id="ARBA00022737"/>
    </source>
</evidence>
<sequence length="878" mass="99565">MTQECTIKKIIDVLSELQAQLNDIPRLPELQSLSKKSSVNNDEQPSEEKRPSWCFRVIEKVKKVGKAKKDASSHASNRGNIGDEEAGALEILKLQSDIRQMKAAFENLRQFETNMSTSLERGLPSKKLNAILQKTDSIKTRSQDLKEIRRKVFNLKCMIPSLLYKDSSRGLSITDSQTAEENGQINETGSDIYLPGLHVSEDIKDSLGFKEVVENFQGLEFTQQLCLLSFSVFPENKEVKRTMLMYWWIGEGFICYEDSENSVTRILDEFSRRGLLEPVEDERKLNPSSYKMEPHVHSAVIYLATTLLGLFDLYTSKGKLTMKKSEKQMVCLVKGSSLLREAKTSVMAPKTLNSVFNSSERYPDFTFKWFPGMESLRVLYLGRWERTAKRHIEVESTEFLKRMKDLKNLRLASFQGISRLVILDLRACYNLEVLPDDIGSLENLIFLDVSECYMLDRMPKGIEDLSKLQVLKGFVISESDDEKNCAVKHLVNLRKLSITVNKYLFKVENLMESLKGLGRLESLKIAWGARFSDEDRRGEKVEDTDEAKGGEETTNEEMEKEKQRGHATEEKQKDVKEREDDQEDKKGQTSEEKKEDGRNEKANLDEGKKHDEVKAESLKSEKTASASREETGTIQNKPDDQKGKSKVEGDGDKGKDKLEQGKKQDEVEADKSKSDNGVEEVKNASPSGESAEMNQKKPDNKSEVEKEENGDKGKSDLEERKKKDEVDTEKTKSDNGVKGVKKVSPSRESAEMNQKKPDDKGTVENGDKGKDDLGEGKKQDEVGAEKSKSDNGVEGIKKDDPEATKTSQNQPDDHQKGDKQEEKGDGEKEKNNLEEEKKKDEVIEESSKPDKFIEGDEKKNPPQESKDTIKSKPDDHRR</sequence>
<dbReference type="Gene3D" id="1.10.10.10">
    <property type="entry name" value="Winged helix-like DNA-binding domain superfamily/Winged helix DNA-binding domain"/>
    <property type="match status" value="1"/>
</dbReference>
<dbReference type="EMBL" id="KI517465">
    <property type="protein sequence ID" value="ESQ39680.1"/>
    <property type="molecule type" value="Genomic_DNA"/>
</dbReference>
<dbReference type="AlphaFoldDB" id="V4KP65"/>
<protein>
    <recommendedName>
        <fullName evidence="4">Disease resistance R13L4/SHOC-2-like LRR domain-containing protein</fullName>
    </recommendedName>
</protein>
<dbReference type="Gene3D" id="3.80.10.10">
    <property type="entry name" value="Ribonuclease Inhibitor"/>
    <property type="match status" value="1"/>
</dbReference>
<dbReference type="SUPFAM" id="SSF52058">
    <property type="entry name" value="L domain-like"/>
    <property type="match status" value="1"/>
</dbReference>
<dbReference type="KEGG" id="eus:EUTSA_v100007490m"/>
<reference evidence="5 6" key="1">
    <citation type="journal article" date="2013" name="Front. Plant Sci.">
        <title>The Reference Genome of the Halophytic Plant Eutrema salsugineum.</title>
        <authorList>
            <person name="Yang R."/>
            <person name="Jarvis D.E."/>
            <person name="Chen H."/>
            <person name="Beilstein M.A."/>
            <person name="Grimwood J."/>
            <person name="Jenkins J."/>
            <person name="Shu S."/>
            <person name="Prochnik S."/>
            <person name="Xin M."/>
            <person name="Ma C."/>
            <person name="Schmutz J."/>
            <person name="Wing R.A."/>
            <person name="Mitchell-Olds T."/>
            <person name="Schumaker K.S."/>
            <person name="Wang X."/>
        </authorList>
    </citation>
    <scope>NUCLEOTIDE SEQUENCE [LARGE SCALE GENOMIC DNA]</scope>
</reference>
<keyword evidence="1" id="KW-0677">Repeat</keyword>
<evidence type="ECO:0000313" key="5">
    <source>
        <dbReference type="EMBL" id="ESQ39680.1"/>
    </source>
</evidence>
<feature type="non-terminal residue" evidence="5">
    <location>
        <position position="878"/>
    </location>
</feature>
<evidence type="ECO:0000313" key="6">
    <source>
        <dbReference type="Proteomes" id="UP000030689"/>
    </source>
</evidence>
<dbReference type="PANTHER" id="PTHR23155:SF1076">
    <property type="entry name" value="LEUCINE-RICH REPEAT (LRR) FAMILY PROTEIN-RELATED"/>
    <property type="match status" value="1"/>
</dbReference>
<dbReference type="Proteomes" id="UP000030689">
    <property type="component" value="Unassembled WGS sequence"/>
</dbReference>
<dbReference type="STRING" id="72664.V4KP65"/>
<evidence type="ECO:0000256" key="2">
    <source>
        <dbReference type="ARBA" id="ARBA00022821"/>
    </source>
</evidence>
<dbReference type="eggNOG" id="ENOG502QSXD">
    <property type="taxonomic scope" value="Eukaryota"/>
</dbReference>
<dbReference type="InterPro" id="IPR055414">
    <property type="entry name" value="LRR_R13L4/SHOC2-like"/>
</dbReference>
<feature type="compositionally biased region" description="Basic and acidic residues" evidence="3">
    <location>
        <begin position="748"/>
        <end position="803"/>
    </location>
</feature>
<dbReference type="GO" id="GO:0098542">
    <property type="term" value="P:defense response to other organism"/>
    <property type="evidence" value="ECO:0007669"/>
    <property type="project" value="TreeGrafter"/>
</dbReference>
<name>V4KP65_EUTSA</name>
<keyword evidence="2" id="KW-0611">Plant defense</keyword>
<feature type="compositionally biased region" description="Polar residues" evidence="3">
    <location>
        <begin position="31"/>
        <end position="43"/>
    </location>
</feature>
<evidence type="ECO:0000259" key="4">
    <source>
        <dbReference type="Pfam" id="PF23598"/>
    </source>
</evidence>
<dbReference type="Gramene" id="ESQ39680">
    <property type="protein sequence ID" value="ESQ39680"/>
    <property type="gene ID" value="EUTSA_v100007490mg"/>
</dbReference>
<dbReference type="PANTHER" id="PTHR23155">
    <property type="entry name" value="DISEASE RESISTANCE PROTEIN RP"/>
    <property type="match status" value="1"/>
</dbReference>
<organism evidence="5 6">
    <name type="scientific">Eutrema salsugineum</name>
    <name type="common">Saltwater cress</name>
    <name type="synonym">Sisymbrium salsugineum</name>
    <dbReference type="NCBI Taxonomy" id="72664"/>
    <lineage>
        <taxon>Eukaryota</taxon>
        <taxon>Viridiplantae</taxon>
        <taxon>Streptophyta</taxon>
        <taxon>Embryophyta</taxon>
        <taxon>Tracheophyta</taxon>
        <taxon>Spermatophyta</taxon>
        <taxon>Magnoliopsida</taxon>
        <taxon>eudicotyledons</taxon>
        <taxon>Gunneridae</taxon>
        <taxon>Pentapetalae</taxon>
        <taxon>rosids</taxon>
        <taxon>malvids</taxon>
        <taxon>Brassicales</taxon>
        <taxon>Brassicaceae</taxon>
        <taxon>Eutremeae</taxon>
        <taxon>Eutrema</taxon>
    </lineage>
</organism>
<gene>
    <name evidence="5" type="ORF">EUTSA_v100007490mg</name>
</gene>